<dbReference type="PANTHER" id="PTHR24289:SF21">
    <property type="entry name" value="CYTOCHROME P450 1A"/>
    <property type="match status" value="1"/>
</dbReference>
<dbReference type="FunFam" id="1.10.630.10:FF:000002">
    <property type="entry name" value="Cytochrome P450 1A1"/>
    <property type="match status" value="1"/>
</dbReference>
<evidence type="ECO:0000313" key="14">
    <source>
        <dbReference type="Ensembl" id="ENSAPLP00020023338.1"/>
    </source>
</evidence>
<dbReference type="InterPro" id="IPR008066">
    <property type="entry name" value="Cyt_P450_E_grp-I_CYP1"/>
</dbReference>
<dbReference type="GO" id="GO:0042446">
    <property type="term" value="P:hormone biosynthetic process"/>
    <property type="evidence" value="ECO:0007669"/>
    <property type="project" value="TreeGrafter"/>
</dbReference>
<evidence type="ECO:0000256" key="2">
    <source>
        <dbReference type="ARBA" id="ARBA00010617"/>
    </source>
</evidence>
<dbReference type="PRINTS" id="PR01683">
    <property type="entry name" value="EP450ICYP1A"/>
</dbReference>
<dbReference type="GO" id="GO:0006805">
    <property type="term" value="P:xenobiotic metabolic process"/>
    <property type="evidence" value="ECO:0007669"/>
    <property type="project" value="UniProtKB-ARBA"/>
</dbReference>
<comment type="subcellular location">
    <subcellularLocation>
        <location evidence="13">Endoplasmic reticulum membrane</location>
        <topology evidence="13">Peripheral membrane protein</topology>
    </subcellularLocation>
    <subcellularLocation>
        <location evidence="13">Microsome membrane</location>
        <topology evidence="13">Peripheral membrane protein</topology>
    </subcellularLocation>
</comment>
<dbReference type="GO" id="GO:0042448">
    <property type="term" value="P:progesterone metabolic process"/>
    <property type="evidence" value="ECO:0007669"/>
    <property type="project" value="TreeGrafter"/>
</dbReference>
<evidence type="ECO:0000256" key="7">
    <source>
        <dbReference type="ARBA" id="ARBA00023002"/>
    </source>
</evidence>
<organism evidence="14 15">
    <name type="scientific">Anas platyrhynchos</name>
    <name type="common">Mallard</name>
    <name type="synonym">Anas boschas</name>
    <dbReference type="NCBI Taxonomy" id="8839"/>
    <lineage>
        <taxon>Eukaryota</taxon>
        <taxon>Metazoa</taxon>
        <taxon>Chordata</taxon>
        <taxon>Craniata</taxon>
        <taxon>Vertebrata</taxon>
        <taxon>Euteleostomi</taxon>
        <taxon>Archelosauria</taxon>
        <taxon>Archosauria</taxon>
        <taxon>Dinosauria</taxon>
        <taxon>Saurischia</taxon>
        <taxon>Theropoda</taxon>
        <taxon>Coelurosauria</taxon>
        <taxon>Aves</taxon>
        <taxon>Neognathae</taxon>
        <taxon>Galloanserae</taxon>
        <taxon>Anseriformes</taxon>
        <taxon>Anatidae</taxon>
        <taxon>Anatinae</taxon>
        <taxon>Anas</taxon>
    </lineage>
</organism>
<comment type="similarity">
    <text evidence="2 12">Belongs to the cytochrome P450 family.</text>
</comment>
<evidence type="ECO:0000256" key="12">
    <source>
        <dbReference type="RuleBase" id="RU000461"/>
    </source>
</evidence>
<proteinExistence type="inferred from homology"/>
<dbReference type="PROSITE" id="PS00086">
    <property type="entry name" value="CYTOCHROME_P450"/>
    <property type="match status" value="1"/>
</dbReference>
<keyword evidence="10" id="KW-0472">Membrane</keyword>
<sequence>MAAGMEAASGSPSSVMATGVLLVAAAFCLLLLLAQPLRRRVPKGLKSPPGSPKDPHLALTRLSQKYGDVMEVAIGSQPVLVLSGLDTLRQALVRQGEDFMGRPDLPSFRHIADGQSLGFSPEVGEVWKARRKLAQNALKTFSIAASSTSSSSCLLEEHISKEAAYLVTKFLQVMEEEQSFDPYRYLVVSVANVICAMCFGKRYDHNDQELLSLVNDSEKFGEVAAAGNPSDFIPLLRYLPSRSMDLFKDYNQRFVRFLQVIVKEHYETYDKDNIRDITDSLIEQCLDKKEASTAARIPNEKIVNLVNDLFGAGFESVTNSLSWCLMYLVTYPNIQKRIQAELDQTIGRERRPRLSDQGTLPYTEAFILETFRHSSFLPFTIPHSTTKDTVLNGYYIPKGRCVFVNQWKLWKDPHIFNPERFLNAEGTEVNKEDGEKVLIFGLGKRRCIGEFIARRQVFLFLTTLLQQLEFSVRDGRKVDMTPRYGLSLKHKRCEHFQVKQRFPMASLS</sequence>
<dbReference type="PANTHER" id="PTHR24289">
    <property type="entry name" value="STEROID 17-ALPHA-HYDROXYLASE/17,20 LYASE"/>
    <property type="match status" value="1"/>
</dbReference>
<dbReference type="Ensembl" id="ENSAPLT00020025196.1">
    <property type="protein sequence ID" value="ENSAPLP00020023338.1"/>
    <property type="gene ID" value="ENSAPLG00020016230.1"/>
</dbReference>
<dbReference type="GO" id="GO:0019825">
    <property type="term" value="F:oxygen binding"/>
    <property type="evidence" value="ECO:0007669"/>
    <property type="project" value="UniProtKB-ARBA"/>
</dbReference>
<keyword evidence="5 13" id="KW-0256">Endoplasmic reticulum</keyword>
<feature type="binding site" description="axial binding residue" evidence="11">
    <location>
        <position position="447"/>
    </location>
    <ligand>
        <name>heme</name>
        <dbReference type="ChEBI" id="CHEBI:30413"/>
    </ligand>
    <ligandPart>
        <name>Fe</name>
        <dbReference type="ChEBI" id="CHEBI:18248"/>
    </ligandPart>
</feature>
<evidence type="ECO:0000256" key="3">
    <source>
        <dbReference type="ARBA" id="ARBA00022617"/>
    </source>
</evidence>
<evidence type="ECO:0000256" key="11">
    <source>
        <dbReference type="PIRSR" id="PIRSR602401-1"/>
    </source>
</evidence>
<reference evidence="14" key="2">
    <citation type="submission" date="2025-08" db="UniProtKB">
        <authorList>
            <consortium name="Ensembl"/>
        </authorList>
    </citation>
    <scope>IDENTIFICATION</scope>
</reference>
<evidence type="ECO:0000256" key="5">
    <source>
        <dbReference type="ARBA" id="ARBA00022824"/>
    </source>
</evidence>
<keyword evidence="6 13" id="KW-0492">Microsome</keyword>
<dbReference type="InterPro" id="IPR017972">
    <property type="entry name" value="Cyt_P450_CS"/>
</dbReference>
<dbReference type="GO" id="GO:0005506">
    <property type="term" value="F:iron ion binding"/>
    <property type="evidence" value="ECO:0007669"/>
    <property type="project" value="UniProtKB-UniRule"/>
</dbReference>
<dbReference type="Proteomes" id="UP000694400">
    <property type="component" value="Chromosome 12"/>
</dbReference>
<keyword evidence="7 12" id="KW-0560">Oxidoreductase</keyword>
<dbReference type="GO" id="GO:0046677">
    <property type="term" value="P:response to antibiotic"/>
    <property type="evidence" value="ECO:0007669"/>
    <property type="project" value="UniProtKB-ARBA"/>
</dbReference>
<keyword evidence="3 11" id="KW-0349">Heme</keyword>
<evidence type="ECO:0000256" key="8">
    <source>
        <dbReference type="ARBA" id="ARBA00023004"/>
    </source>
</evidence>
<reference evidence="14" key="3">
    <citation type="submission" date="2025-09" db="UniProtKB">
        <authorList>
            <consortium name="Ensembl"/>
        </authorList>
    </citation>
    <scope>IDENTIFICATION</scope>
</reference>
<dbReference type="EC" id="1.14.14.1" evidence="13"/>
<name>A0A8B9TP82_ANAPL</name>
<evidence type="ECO:0000256" key="13">
    <source>
        <dbReference type="RuleBase" id="RU368045"/>
    </source>
</evidence>
<dbReference type="GO" id="GO:0004508">
    <property type="term" value="F:steroid 17-alpha-monooxygenase activity"/>
    <property type="evidence" value="ECO:0007669"/>
    <property type="project" value="TreeGrafter"/>
</dbReference>
<keyword evidence="9 12" id="KW-0503">Monooxygenase</keyword>
<dbReference type="InterPro" id="IPR001128">
    <property type="entry name" value="Cyt_P450"/>
</dbReference>
<dbReference type="Gene3D" id="1.10.630.10">
    <property type="entry name" value="Cytochrome P450"/>
    <property type="match status" value="1"/>
</dbReference>
<dbReference type="PRINTS" id="PR00463">
    <property type="entry name" value="EP450I"/>
</dbReference>
<dbReference type="InterPro" id="IPR002401">
    <property type="entry name" value="Cyt_P450_E_grp-I"/>
</dbReference>
<comment type="cofactor">
    <cofactor evidence="1 11 13">
        <name>heme</name>
        <dbReference type="ChEBI" id="CHEBI:30413"/>
    </cofactor>
</comment>
<evidence type="ECO:0000256" key="10">
    <source>
        <dbReference type="ARBA" id="ARBA00023136"/>
    </source>
</evidence>
<evidence type="ECO:0000256" key="6">
    <source>
        <dbReference type="ARBA" id="ARBA00022848"/>
    </source>
</evidence>
<keyword evidence="4 11" id="KW-0479">Metal-binding</keyword>
<dbReference type="InterPro" id="IPR036396">
    <property type="entry name" value="Cyt_P450_sf"/>
</dbReference>
<dbReference type="AlphaFoldDB" id="A0A8B9TP82"/>
<evidence type="ECO:0000256" key="1">
    <source>
        <dbReference type="ARBA" id="ARBA00001971"/>
    </source>
</evidence>
<reference evidence="14" key="1">
    <citation type="submission" date="2019-08" db="EMBL/GenBank/DDBJ databases">
        <title>Three high-quality genomes provides insights into domestication of ducks.</title>
        <authorList>
            <person name="Hou Z.C."/>
            <person name="Zhu F."/>
            <person name="Yin Z.T."/>
            <person name="Zhang F."/>
        </authorList>
    </citation>
    <scope>NUCLEOTIDE SEQUENCE [LARGE SCALE GENOMIC DNA]</scope>
</reference>
<dbReference type="Pfam" id="PF00067">
    <property type="entry name" value="p450"/>
    <property type="match status" value="1"/>
</dbReference>
<dbReference type="GO" id="GO:0005789">
    <property type="term" value="C:endoplasmic reticulum membrane"/>
    <property type="evidence" value="ECO:0007669"/>
    <property type="project" value="UniProtKB-SubCell"/>
</dbReference>
<evidence type="ECO:0000256" key="4">
    <source>
        <dbReference type="ARBA" id="ARBA00022723"/>
    </source>
</evidence>
<dbReference type="PRINTS" id="PR00385">
    <property type="entry name" value="P450"/>
</dbReference>
<protein>
    <recommendedName>
        <fullName evidence="13">Cytochrome P450 1A</fullName>
        <ecNumber evidence="13">1.14.14.1</ecNumber>
    </recommendedName>
</protein>
<comment type="function">
    <text evidence="13">Cytochromes P450 are a group of heme-thiolate monooxygenases. They oxidize a variety of structurally unrelated compounds, including steroids, fatty acids, and xenobiotics.</text>
</comment>
<dbReference type="GO" id="GO:0020037">
    <property type="term" value="F:heme binding"/>
    <property type="evidence" value="ECO:0007669"/>
    <property type="project" value="UniProtKB-UniRule"/>
</dbReference>
<accession>A0A8B9TP82</accession>
<dbReference type="SUPFAM" id="SSF48264">
    <property type="entry name" value="Cytochrome P450"/>
    <property type="match status" value="1"/>
</dbReference>
<evidence type="ECO:0000256" key="9">
    <source>
        <dbReference type="ARBA" id="ARBA00023033"/>
    </source>
</evidence>
<evidence type="ECO:0000313" key="15">
    <source>
        <dbReference type="Proteomes" id="UP000694400"/>
    </source>
</evidence>
<keyword evidence="8 11" id="KW-0408">Iron</keyword>